<dbReference type="HOGENOM" id="CLU_812874_0_0_14"/>
<dbReference type="AlphaFoldDB" id="U4KMU0"/>
<gene>
    <name evidence="1" type="ORF">BN85305310</name>
</gene>
<reference evidence="1 2" key="1">
    <citation type="journal article" date="2013" name="J. Mol. Microbiol. Biotechnol.">
        <title>Analysis of the Complete Genomes of Acholeplasma brassicae , A. palmae and A. laidlawii and Their Comparison to the Obligate Parasites from ' Candidatus Phytoplasma'.</title>
        <authorList>
            <person name="Kube M."/>
            <person name="Siewert C."/>
            <person name="Migdoll A.M."/>
            <person name="Duduk B."/>
            <person name="Holz S."/>
            <person name="Rabus R."/>
            <person name="Seemuller E."/>
            <person name="Mitrovic J."/>
            <person name="Muller I."/>
            <person name="Buttner C."/>
            <person name="Reinhardt R."/>
        </authorList>
    </citation>
    <scope>NUCLEOTIDE SEQUENCE [LARGE SCALE GENOMIC DNA]</scope>
    <source>
        <strain evidence="2">0502</strain>
    </source>
</reference>
<protein>
    <submittedName>
        <fullName evidence="1">Uncharacterized protein</fullName>
    </submittedName>
</protein>
<sequence>MSSSFRLDRLYKTISDDLRISKYEKEDDLSYKNRLVYSAIGRWVMSLFSDRDFEEDDTSKVSKSHVTITAMDVLLSYKKVDAGLEQYFTDDRALINMIEETYQRVGYVNSGAYSFKKQSKTARVAISNKCLFIDIDSNVRIRGLGLWGKCSESDTSLSDYLLVNEEAHIYTERLITLLQYNAFEDNVGKIEIYNTNKNKWEYYSSRIAYKAMYSIVRVDDGLDYKIIKHSNDIIYAASLPTLYTKQSTEFTFKHEVWRIILGICSINSRKARCNIRIVNNEAVIIKFNGFILPALEESILKCMAWPLNNCLNIFEYITDISMLKSIIVLLSRLSIEIVVEE</sequence>
<organism evidence="1 2">
    <name type="scientific">Acholeplasma brassicae</name>
    <dbReference type="NCBI Taxonomy" id="61635"/>
    <lineage>
        <taxon>Bacteria</taxon>
        <taxon>Bacillati</taxon>
        <taxon>Mycoplasmatota</taxon>
        <taxon>Mollicutes</taxon>
        <taxon>Acholeplasmatales</taxon>
        <taxon>Acholeplasmataceae</taxon>
        <taxon>Acholeplasma</taxon>
    </lineage>
</organism>
<proteinExistence type="predicted"/>
<dbReference type="KEGG" id="abra:BN85305310"/>
<dbReference type="EMBL" id="FO681348">
    <property type="protein sequence ID" value="CCV65552.1"/>
    <property type="molecule type" value="Genomic_DNA"/>
</dbReference>
<evidence type="ECO:0000313" key="1">
    <source>
        <dbReference type="EMBL" id="CCV65552.1"/>
    </source>
</evidence>
<dbReference type="STRING" id="61635.BN85305310"/>
<dbReference type="Proteomes" id="UP000032737">
    <property type="component" value="Chromosome"/>
</dbReference>
<dbReference type="RefSeq" id="WP_030004407.1">
    <property type="nucleotide sequence ID" value="NC_022549.1"/>
</dbReference>
<accession>U4KMU0</accession>
<evidence type="ECO:0000313" key="2">
    <source>
        <dbReference type="Proteomes" id="UP000032737"/>
    </source>
</evidence>
<name>U4KMU0_9MOLU</name>
<keyword evidence="2" id="KW-1185">Reference proteome</keyword>